<sequence>MGEEYSEKREDLFSIYSFQLRDRRIQLLKKEYLKGKYHRKINEKHSIEETIQKHGWESMDSKEEEYSDFIKVWDETIISYLDSEITHCLHITIESCIRTYENNKNIKQTYDFVNILLTIQCTFKDLQKSFTLCCGSFEEVNKKLVKTVLNLNSTFKYLRIYPLLDISTNKVNLTFDPFVSSVFFHEFLGHGIEEGFLELGCKIGPKSLSATLFKGEFPKYDDEGIEANEIQIVSEGIVCERINARENGGSAFSGVARSGLGGIPQLRAVNIKINKGHAKLDLTQTILCTNITSAEFYKGYICVAINTSFQLIRGRIVGVLKPFKVILHINKVAEHLTLIGDDLNEFKGICTKNHENIPTHNISPSIQLKNISILR</sequence>
<dbReference type="PATRIC" id="fig|1188261.3.peg.3176"/>
<dbReference type="GO" id="GO:0006508">
    <property type="term" value="P:proteolysis"/>
    <property type="evidence" value="ECO:0007669"/>
    <property type="project" value="InterPro"/>
</dbReference>
<dbReference type="GO" id="GO:0008237">
    <property type="term" value="F:metallopeptidase activity"/>
    <property type="evidence" value="ECO:0007669"/>
    <property type="project" value="InterPro"/>
</dbReference>
<dbReference type="AlphaFoldDB" id="U6SKE1"/>
<dbReference type="Proteomes" id="UP000017170">
    <property type="component" value="Unassembled WGS sequence"/>
</dbReference>
<dbReference type="InterPro" id="IPR045569">
    <property type="entry name" value="Metalloprtase-TldD/E_C"/>
</dbReference>
<dbReference type="GO" id="GO:0005829">
    <property type="term" value="C:cytosol"/>
    <property type="evidence" value="ECO:0007669"/>
    <property type="project" value="TreeGrafter"/>
</dbReference>
<dbReference type="InterPro" id="IPR036059">
    <property type="entry name" value="TldD/PmbA_sf"/>
</dbReference>
<dbReference type="PANTHER" id="PTHR30624:SF4">
    <property type="entry name" value="METALLOPROTEASE TLDD"/>
    <property type="match status" value="1"/>
</dbReference>
<gene>
    <name evidence="3" type="ORF">A33I_18420</name>
</gene>
<dbReference type="EMBL" id="ATAE01000041">
    <property type="protein sequence ID" value="ERN52068.1"/>
    <property type="molecule type" value="Genomic_DNA"/>
</dbReference>
<dbReference type="SUPFAM" id="SSF111283">
    <property type="entry name" value="Putative modulator of DNA gyrase, PmbA/TldD"/>
    <property type="match status" value="1"/>
</dbReference>
<dbReference type="InterPro" id="IPR051463">
    <property type="entry name" value="Peptidase_U62_metallo"/>
</dbReference>
<organism evidence="3 4">
    <name type="scientific">Alkalihalophilus marmarensis DSM 21297</name>
    <dbReference type="NCBI Taxonomy" id="1188261"/>
    <lineage>
        <taxon>Bacteria</taxon>
        <taxon>Bacillati</taxon>
        <taxon>Bacillota</taxon>
        <taxon>Bacilli</taxon>
        <taxon>Bacillales</taxon>
        <taxon>Bacillaceae</taxon>
        <taxon>Alkalihalophilus</taxon>
    </lineage>
</organism>
<keyword evidence="4" id="KW-1185">Reference proteome</keyword>
<accession>U6SKE1</accession>
<evidence type="ECO:0000313" key="3">
    <source>
        <dbReference type="EMBL" id="ERN52068.1"/>
    </source>
</evidence>
<name>U6SKE1_9BACI</name>
<dbReference type="Pfam" id="PF19289">
    <property type="entry name" value="PmbA_TldD_3rd"/>
    <property type="match status" value="1"/>
</dbReference>
<evidence type="ECO:0000259" key="2">
    <source>
        <dbReference type="Pfam" id="PF19289"/>
    </source>
</evidence>
<reference evidence="3 4" key="1">
    <citation type="journal article" date="2013" name="Genome Announc.">
        <title>Genome Sequence of the Extreme Obligate Alkaliphile Bacillus marmarensis Strain DSM 21297.</title>
        <authorList>
            <person name="Wernick D.G."/>
            <person name="Choi K.Y."/>
            <person name="Tat C.A."/>
            <person name="Lafontaine Rivera J.G."/>
            <person name="Liao J.C."/>
        </authorList>
    </citation>
    <scope>NUCLEOTIDE SEQUENCE [LARGE SCALE GENOMIC DNA]</scope>
    <source>
        <strain evidence="3 4">DSM 21297</strain>
    </source>
</reference>
<dbReference type="RefSeq" id="WP_022629241.1">
    <property type="nucleotide sequence ID" value="NZ_ATAE01000041.1"/>
</dbReference>
<feature type="domain" description="Metalloprotease TldD/E C-terminal" evidence="2">
    <location>
        <begin position="169"/>
        <end position="373"/>
    </location>
</feature>
<evidence type="ECO:0000313" key="4">
    <source>
        <dbReference type="Proteomes" id="UP000017170"/>
    </source>
</evidence>
<protein>
    <recommendedName>
        <fullName evidence="2">Metalloprotease TldD/E C-terminal domain-containing protein</fullName>
    </recommendedName>
</protein>
<comment type="caution">
    <text evidence="3">The sequence shown here is derived from an EMBL/GenBank/DDBJ whole genome shotgun (WGS) entry which is preliminary data.</text>
</comment>
<proteinExistence type="inferred from homology"/>
<evidence type="ECO:0000256" key="1">
    <source>
        <dbReference type="ARBA" id="ARBA00005836"/>
    </source>
</evidence>
<comment type="similarity">
    <text evidence="1">Belongs to the peptidase U62 family.</text>
</comment>
<dbReference type="PANTHER" id="PTHR30624">
    <property type="entry name" value="UNCHARACTERIZED PROTEIN TLDD AND PMBA"/>
    <property type="match status" value="1"/>
</dbReference>